<evidence type="ECO:0000313" key="2">
    <source>
        <dbReference type="EMBL" id="KMK50415.1"/>
    </source>
</evidence>
<dbReference type="Proteomes" id="UP000036270">
    <property type="component" value="Unassembled WGS sequence"/>
</dbReference>
<evidence type="ECO:0000313" key="3">
    <source>
        <dbReference type="Proteomes" id="UP000036270"/>
    </source>
</evidence>
<dbReference type="EMBL" id="JWIZ01000119">
    <property type="protein sequence ID" value="KMK50415.1"/>
    <property type="molecule type" value="Genomic_DNA"/>
</dbReference>
<dbReference type="AlphaFoldDB" id="A0A0J5P414"/>
<sequence>MISTRKIHCWKELKAYIEDRNLVKNKETNMPPDIGIITDLSKVDGRYFRGHSEEKYKLESTLEREIKKRFEHINDYKLKRSFFDRIVDEYLKDCKKKLKGKISEQWVLLDKKYDDEIWAMGQHYGLKTPLLDWSQSFLVALYFAFEPYTSESDYRVIYELNNFIGSKKIEIISSKIDIGGRLSAQKGVFTNLLYQELYELNKAHYEENKNYPHYKPFLSKILIHKDLRVDVMEYLLSLNIDGFTIFPDIQGAIMNCHFELNNIIQYETQ</sequence>
<proteinExistence type="predicted"/>
<gene>
    <name evidence="2" type="ORF">RO21_11965</name>
</gene>
<evidence type="ECO:0000259" key="1">
    <source>
        <dbReference type="SMART" id="SM00901"/>
    </source>
</evidence>
<dbReference type="RefSeq" id="WP_047978009.1">
    <property type="nucleotide sequence ID" value="NZ_JWIZ01000119.1"/>
</dbReference>
<organism evidence="2 3">
    <name type="scientific">Muribacter muris</name>
    <dbReference type="NCBI Taxonomy" id="67855"/>
    <lineage>
        <taxon>Bacteria</taxon>
        <taxon>Pseudomonadati</taxon>
        <taxon>Pseudomonadota</taxon>
        <taxon>Gammaproteobacteria</taxon>
        <taxon>Pasteurellales</taxon>
        <taxon>Pasteurellaceae</taxon>
        <taxon>Muribacter</taxon>
    </lineage>
</organism>
<protein>
    <recommendedName>
        <fullName evidence="1">FRG domain-containing protein</fullName>
    </recommendedName>
</protein>
<dbReference type="Pfam" id="PF08867">
    <property type="entry name" value="FRG"/>
    <property type="match status" value="1"/>
</dbReference>
<dbReference type="SMART" id="SM00901">
    <property type="entry name" value="FRG"/>
    <property type="match status" value="1"/>
</dbReference>
<dbReference type="PATRIC" id="fig|67855.3.peg.245"/>
<dbReference type="InterPro" id="IPR014966">
    <property type="entry name" value="FRG-dom"/>
</dbReference>
<accession>A0A0J5P414</accession>
<keyword evidence="3" id="KW-1185">Reference proteome</keyword>
<feature type="domain" description="FRG" evidence="1">
    <location>
        <begin position="42"/>
        <end position="158"/>
    </location>
</feature>
<comment type="caution">
    <text evidence="2">The sequence shown here is derived from an EMBL/GenBank/DDBJ whole genome shotgun (WGS) entry which is preliminary data.</text>
</comment>
<name>A0A0J5P414_9PAST</name>
<reference evidence="2 3" key="1">
    <citation type="submission" date="2014-12" db="EMBL/GenBank/DDBJ databases">
        <title>Reclassification of Actinobacillus muris as Muribacter muris.</title>
        <authorList>
            <person name="Christensen H."/>
            <person name="Nicklas W."/>
            <person name="Bisgaard M."/>
        </authorList>
    </citation>
    <scope>NUCLEOTIDE SEQUENCE [LARGE SCALE GENOMIC DNA]</scope>
    <source>
        <strain evidence="2 3">Ackerman80-443D</strain>
    </source>
</reference>